<dbReference type="SMART" id="SM00824">
    <property type="entry name" value="PKS_TE"/>
    <property type="match status" value="1"/>
</dbReference>
<dbReference type="InterPro" id="IPR001031">
    <property type="entry name" value="Thioesterase"/>
</dbReference>
<evidence type="ECO:0000256" key="3">
    <source>
        <dbReference type="ARBA" id="ARBA00022553"/>
    </source>
</evidence>
<dbReference type="InterPro" id="IPR020845">
    <property type="entry name" value="AMP-binding_CS"/>
</dbReference>
<reference evidence="6 7" key="1">
    <citation type="submission" date="2018-07" db="EMBL/GenBank/DDBJ databases">
        <title>Genome sequence of Rhodococcus rhodnii ATCC 35071 from Rhodnius prolixus.</title>
        <authorList>
            <person name="Patel V."/>
            <person name="Vogel K.J."/>
        </authorList>
    </citation>
    <scope>NUCLEOTIDE SEQUENCE [LARGE SCALE GENOMIC DNA]</scope>
    <source>
        <strain evidence="6 7">ATCC 35071</strain>
    </source>
</reference>
<comment type="caution">
    <text evidence="6">The sequence shown here is derived from an EMBL/GenBank/DDBJ whole genome shotgun (WGS) entry which is preliminary data.</text>
</comment>
<organism evidence="6 7">
    <name type="scientific">Rhodococcus rhodnii</name>
    <dbReference type="NCBI Taxonomy" id="38312"/>
    <lineage>
        <taxon>Bacteria</taxon>
        <taxon>Bacillati</taxon>
        <taxon>Actinomycetota</taxon>
        <taxon>Actinomycetes</taxon>
        <taxon>Mycobacteriales</taxon>
        <taxon>Nocardiaceae</taxon>
        <taxon>Rhodococcus</taxon>
    </lineage>
</organism>
<dbReference type="InterPro" id="IPR025110">
    <property type="entry name" value="AMP-bd_C"/>
</dbReference>
<evidence type="ECO:0000313" key="7">
    <source>
        <dbReference type="Proteomes" id="UP000471120"/>
    </source>
</evidence>
<keyword evidence="2" id="KW-0596">Phosphopantetheine</keyword>
<protein>
    <recommendedName>
        <fullName evidence="5">Carrier domain-containing protein</fullName>
    </recommendedName>
</protein>
<proteinExistence type="predicted"/>
<dbReference type="PANTHER" id="PTHR44845:SF6">
    <property type="entry name" value="BETA-ALANINE-ACTIVATING ENZYME"/>
    <property type="match status" value="1"/>
</dbReference>
<feature type="compositionally biased region" description="Basic residues" evidence="4">
    <location>
        <begin position="1"/>
        <end position="26"/>
    </location>
</feature>
<dbReference type="InterPro" id="IPR009081">
    <property type="entry name" value="PP-bd_ACP"/>
</dbReference>
<evidence type="ECO:0000256" key="1">
    <source>
        <dbReference type="ARBA" id="ARBA00001957"/>
    </source>
</evidence>
<evidence type="ECO:0000256" key="4">
    <source>
        <dbReference type="SAM" id="MobiDB-lite"/>
    </source>
</evidence>
<dbReference type="Gene3D" id="3.40.50.1820">
    <property type="entry name" value="alpha/beta hydrolase"/>
    <property type="match status" value="1"/>
</dbReference>
<evidence type="ECO:0000313" key="6">
    <source>
        <dbReference type="EMBL" id="TXG91850.1"/>
    </source>
</evidence>
<name>A0A6P2CJ11_9NOCA</name>
<dbReference type="PROSITE" id="PS00455">
    <property type="entry name" value="AMP_BINDING"/>
    <property type="match status" value="1"/>
</dbReference>
<dbReference type="InterPro" id="IPR000873">
    <property type="entry name" value="AMP-dep_synth/lig_dom"/>
</dbReference>
<evidence type="ECO:0000259" key="5">
    <source>
        <dbReference type="PROSITE" id="PS50075"/>
    </source>
</evidence>
<gene>
    <name evidence="6" type="ORF">DW322_18770</name>
</gene>
<dbReference type="EMBL" id="QRCM01000001">
    <property type="protein sequence ID" value="TXG91850.1"/>
    <property type="molecule type" value="Genomic_DNA"/>
</dbReference>
<dbReference type="InterPro" id="IPR042099">
    <property type="entry name" value="ANL_N_sf"/>
</dbReference>
<dbReference type="Pfam" id="PF00501">
    <property type="entry name" value="AMP-binding"/>
    <property type="match status" value="1"/>
</dbReference>
<comment type="cofactor">
    <cofactor evidence="1">
        <name>pantetheine 4'-phosphate</name>
        <dbReference type="ChEBI" id="CHEBI:47942"/>
    </cofactor>
</comment>
<dbReference type="Pfam" id="PF00975">
    <property type="entry name" value="Thioesterase"/>
    <property type="match status" value="1"/>
</dbReference>
<dbReference type="AlphaFoldDB" id="A0A6P2CJ11"/>
<evidence type="ECO:0000256" key="2">
    <source>
        <dbReference type="ARBA" id="ARBA00022450"/>
    </source>
</evidence>
<dbReference type="PROSITE" id="PS50075">
    <property type="entry name" value="CARRIER"/>
    <property type="match status" value="1"/>
</dbReference>
<feature type="domain" description="Carrier" evidence="5">
    <location>
        <begin position="547"/>
        <end position="621"/>
    </location>
</feature>
<sequence length="894" mass="94734">MVRRRAAVRHRGQGNRQLLRRQCRERRRQDERDGGRTGHRHLDPVRVAADRRGAHDGVTAAAQAHRAVTAPVTRVPVPGESIRERLYEIAAAAPDRIAIVCGGERITFGRLVATATASARGLVALGTAPVALDTVCSLDCVRAVVTILISGRPLVLLDSQLPEDRRTAIVDLSGAQRLSPEAVVALSGRKPLRPLSRADTAVLLFTSGSTGTPKAVRHGQRLWLGQAVDFAHHLDVGPEDRIGSALPIGFGGGMDVVVMALLNGAALHWYDPREIGRDGIEEWVRSNDLTTLHATPSLLRSIVASWSAEAAPRTLRLVTTCGEAVHSADVASARARLGDGFAYCNLSGSSETGNLAFAMVGSGAEVPERIPAGVPGVNKVVRIDSPDASGAGEIVVESEFVAEGYVLGDGTRFEPVDERVRRYRTGDLGRFDADGRLNLLGRMDGAVKVRGYLVEPSEIEAAALRAPGVSEAVVIAQRTDAGAVVAAFVSGPGAREVAAIRRHLALALPSWMLPTHVVPMTSLPRTERGKVDRANLVVPAERPPFAAARPGVELAAAEAWRRELGVAIGRDEDPFALGGTSLGLVRVLARIEAETGRALGVHDVVADASPAGIAGAAGSAAPEALPASATRLGGDAGPVVWAFCGAGADPSCFADLARAYDGTVYALAQHGLERRGVPDWTVAAMVRRHLRTMRAVQPQGPYRLVGHSLGGILAIEVARALRAEGHDVAALTVLDTLLPPGARPVGTGTTPVSGPAIAAPPLVERVRVHARVYTAGVIRREHALQEKVFWEQGVRVGARWRPRPLDVPARVVIAADNPDDPQWWRRILTGPLDIDRVAGDHHAVLHAPTIHTVARARARLSDPLPTAFTRRPNRAARVAVHPVVRSGVCRVGPG</sequence>
<dbReference type="Proteomes" id="UP000471120">
    <property type="component" value="Unassembled WGS sequence"/>
</dbReference>
<accession>A0A6P2CJ11</accession>
<dbReference type="SUPFAM" id="SSF56801">
    <property type="entry name" value="Acetyl-CoA synthetase-like"/>
    <property type="match status" value="1"/>
</dbReference>
<dbReference type="Pfam" id="PF13193">
    <property type="entry name" value="AMP-binding_C"/>
    <property type="match status" value="1"/>
</dbReference>
<feature type="compositionally biased region" description="Basic and acidic residues" evidence="4">
    <location>
        <begin position="27"/>
        <end position="43"/>
    </location>
</feature>
<dbReference type="InterPro" id="IPR020802">
    <property type="entry name" value="TesA-like"/>
</dbReference>
<dbReference type="InterPro" id="IPR029058">
    <property type="entry name" value="AB_hydrolase_fold"/>
</dbReference>
<feature type="region of interest" description="Disordered" evidence="4">
    <location>
        <begin position="1"/>
        <end position="43"/>
    </location>
</feature>
<dbReference type="Pfam" id="PF00550">
    <property type="entry name" value="PP-binding"/>
    <property type="match status" value="1"/>
</dbReference>
<dbReference type="Gene3D" id="3.30.300.30">
    <property type="match status" value="1"/>
</dbReference>
<dbReference type="Gene3D" id="1.10.1200.10">
    <property type="entry name" value="ACP-like"/>
    <property type="match status" value="1"/>
</dbReference>
<dbReference type="Gene3D" id="3.40.50.12780">
    <property type="entry name" value="N-terminal domain of ligase-like"/>
    <property type="match status" value="1"/>
</dbReference>
<dbReference type="InterPro" id="IPR036736">
    <property type="entry name" value="ACP-like_sf"/>
</dbReference>
<dbReference type="SUPFAM" id="SSF47336">
    <property type="entry name" value="ACP-like"/>
    <property type="match status" value="1"/>
</dbReference>
<dbReference type="SUPFAM" id="SSF53474">
    <property type="entry name" value="alpha/beta-Hydrolases"/>
    <property type="match status" value="1"/>
</dbReference>
<dbReference type="PANTHER" id="PTHR44845">
    <property type="entry name" value="CARRIER DOMAIN-CONTAINING PROTEIN"/>
    <property type="match status" value="1"/>
</dbReference>
<dbReference type="InterPro" id="IPR045851">
    <property type="entry name" value="AMP-bd_C_sf"/>
</dbReference>
<keyword evidence="3" id="KW-0597">Phosphoprotein</keyword>